<gene>
    <name evidence="2" type="ORF">HINF_LOCUS311</name>
    <name evidence="3" type="ORF">HINF_LOCUS60358</name>
    <name evidence="1" type="ORF">HINF_LOCUS65901</name>
</gene>
<reference evidence="2 4" key="2">
    <citation type="submission" date="2024-07" db="EMBL/GenBank/DDBJ databases">
        <authorList>
            <person name="Akdeniz Z."/>
        </authorList>
    </citation>
    <scope>NUCLEOTIDE SEQUENCE [LARGE SCALE GENOMIC DNA]</scope>
</reference>
<evidence type="ECO:0000313" key="4">
    <source>
        <dbReference type="Proteomes" id="UP001642409"/>
    </source>
</evidence>
<dbReference type="Gene3D" id="3.30.70.330">
    <property type="match status" value="1"/>
</dbReference>
<organism evidence="1">
    <name type="scientific">Hexamita inflata</name>
    <dbReference type="NCBI Taxonomy" id="28002"/>
    <lineage>
        <taxon>Eukaryota</taxon>
        <taxon>Metamonada</taxon>
        <taxon>Diplomonadida</taxon>
        <taxon>Hexamitidae</taxon>
        <taxon>Hexamitinae</taxon>
        <taxon>Hexamita</taxon>
    </lineage>
</organism>
<dbReference type="InterPro" id="IPR035979">
    <property type="entry name" value="RBD_domain_sf"/>
</dbReference>
<proteinExistence type="predicted"/>
<keyword evidence="4" id="KW-1185">Reference proteome</keyword>
<name>A0AA86RHS0_9EUKA</name>
<sequence length="123" mass="13907">MADRYASANVSMSSSRLKSSFQQDESSDDIEFTSIFVQKLKSFVKHETIYNFFTRYGEIVNIMKIPEGFVVTFNEGSCAENALLCAQKDERKEVVHLASGKLVLSYYTGPQITEANVDLWSVE</sequence>
<dbReference type="InterPro" id="IPR012677">
    <property type="entry name" value="Nucleotide-bd_a/b_plait_sf"/>
</dbReference>
<dbReference type="EMBL" id="CAXDID020000001">
    <property type="protein sequence ID" value="CAL5970371.1"/>
    <property type="molecule type" value="Genomic_DNA"/>
</dbReference>
<dbReference type="Proteomes" id="UP001642409">
    <property type="component" value="Unassembled WGS sequence"/>
</dbReference>
<reference evidence="1" key="1">
    <citation type="submission" date="2023-06" db="EMBL/GenBank/DDBJ databases">
        <authorList>
            <person name="Kurt Z."/>
        </authorList>
    </citation>
    <scope>NUCLEOTIDE SEQUENCE</scope>
</reference>
<comment type="caution">
    <text evidence="1">The sequence shown here is derived from an EMBL/GenBank/DDBJ whole genome shotgun (WGS) entry which is preliminary data.</text>
</comment>
<evidence type="ECO:0000313" key="3">
    <source>
        <dbReference type="EMBL" id="CAL6081472.1"/>
    </source>
</evidence>
<dbReference type="SUPFAM" id="SSF54928">
    <property type="entry name" value="RNA-binding domain, RBD"/>
    <property type="match status" value="1"/>
</dbReference>
<dbReference type="GO" id="GO:0003676">
    <property type="term" value="F:nucleic acid binding"/>
    <property type="evidence" value="ECO:0007669"/>
    <property type="project" value="InterPro"/>
</dbReference>
<evidence type="ECO:0000313" key="2">
    <source>
        <dbReference type="EMBL" id="CAL5970371.1"/>
    </source>
</evidence>
<dbReference type="EMBL" id="CAXDID020000353">
    <property type="protein sequence ID" value="CAL6081472.1"/>
    <property type="molecule type" value="Genomic_DNA"/>
</dbReference>
<dbReference type="AlphaFoldDB" id="A0AA86RHS0"/>
<evidence type="ECO:0000313" key="1">
    <source>
        <dbReference type="EMBL" id="CAI9978256.1"/>
    </source>
</evidence>
<dbReference type="EMBL" id="CATOUU010001184">
    <property type="protein sequence ID" value="CAI9978256.1"/>
    <property type="molecule type" value="Genomic_DNA"/>
</dbReference>
<accession>A0AA86RHS0</accession>
<protein>
    <submittedName>
        <fullName evidence="1">Nucleotide-binding alpha-beta plait domain superfamily</fullName>
    </submittedName>
    <submittedName>
        <fullName evidence="2">Nucleotide-binding_alpha-beta plait domain superfamily</fullName>
    </submittedName>
</protein>